<evidence type="ECO:0000313" key="1">
    <source>
        <dbReference type="EMBL" id="RRB14953.1"/>
    </source>
</evidence>
<organism evidence="1 2">
    <name type="scientific">Larkinella knui</name>
    <dbReference type="NCBI Taxonomy" id="2025310"/>
    <lineage>
        <taxon>Bacteria</taxon>
        <taxon>Pseudomonadati</taxon>
        <taxon>Bacteroidota</taxon>
        <taxon>Cytophagia</taxon>
        <taxon>Cytophagales</taxon>
        <taxon>Spirosomataceae</taxon>
        <taxon>Larkinella</taxon>
    </lineage>
</organism>
<reference evidence="1 2" key="1">
    <citation type="submission" date="2018-11" db="EMBL/GenBank/DDBJ databases">
        <authorList>
            <person name="Zhou Z."/>
            <person name="Wang G."/>
        </authorList>
    </citation>
    <scope>NUCLEOTIDE SEQUENCE [LARGE SCALE GENOMIC DNA]</scope>
    <source>
        <strain evidence="1 2">KCTC42998</strain>
    </source>
</reference>
<dbReference type="InterPro" id="IPR011008">
    <property type="entry name" value="Dimeric_a/b-barrel"/>
</dbReference>
<sequence length="115" mass="13177">MKTYLVLIREPDGRTLVPTEEETRQHQRDVKTWIDQVRENGHWEDGRALTLVGKVIRPTSAGRQVSEGPYRVQELEIVGGYMLLKGQDMDDVIGLLETCPIFDADCFMEVRELMG</sequence>
<gene>
    <name evidence="1" type="ORF">EHT87_10335</name>
</gene>
<accession>A0A3P1CNP3</accession>
<comment type="caution">
    <text evidence="1">The sequence shown here is derived from an EMBL/GenBank/DDBJ whole genome shotgun (WGS) entry which is preliminary data.</text>
</comment>
<protein>
    <recommendedName>
        <fullName evidence="3">YCII-related domain-containing protein</fullName>
    </recommendedName>
</protein>
<dbReference type="EMBL" id="RQJP01000002">
    <property type="protein sequence ID" value="RRB14953.1"/>
    <property type="molecule type" value="Genomic_DNA"/>
</dbReference>
<proteinExistence type="predicted"/>
<dbReference type="OrthoDB" id="7782105at2"/>
<keyword evidence="2" id="KW-1185">Reference proteome</keyword>
<dbReference type="AlphaFoldDB" id="A0A3P1CNP3"/>
<evidence type="ECO:0008006" key="3">
    <source>
        <dbReference type="Google" id="ProtNLM"/>
    </source>
</evidence>
<dbReference type="SUPFAM" id="SSF54909">
    <property type="entry name" value="Dimeric alpha+beta barrel"/>
    <property type="match status" value="1"/>
</dbReference>
<dbReference type="RefSeq" id="WP_124906555.1">
    <property type="nucleotide sequence ID" value="NZ_RQJP01000002.1"/>
</dbReference>
<evidence type="ECO:0000313" key="2">
    <source>
        <dbReference type="Proteomes" id="UP000274271"/>
    </source>
</evidence>
<dbReference type="Proteomes" id="UP000274271">
    <property type="component" value="Unassembled WGS sequence"/>
</dbReference>
<dbReference type="Gene3D" id="3.30.70.1060">
    <property type="entry name" value="Dimeric alpha+beta barrel"/>
    <property type="match status" value="1"/>
</dbReference>
<name>A0A3P1CNP3_9BACT</name>